<dbReference type="Pfam" id="PF01661">
    <property type="entry name" value="Macro"/>
    <property type="match status" value="1"/>
</dbReference>
<protein>
    <submittedName>
        <fullName evidence="2">Macro domain-containing protein</fullName>
    </submittedName>
</protein>
<dbReference type="PROSITE" id="PS51154">
    <property type="entry name" value="MACRO"/>
    <property type="match status" value="1"/>
</dbReference>
<name>A0A8J7MA42_9BACT</name>
<dbReference type="SMART" id="SM00506">
    <property type="entry name" value="A1pp"/>
    <property type="match status" value="1"/>
</dbReference>
<dbReference type="Gene3D" id="3.40.220.10">
    <property type="entry name" value="Leucine Aminopeptidase, subunit E, domain 1"/>
    <property type="match status" value="1"/>
</dbReference>
<dbReference type="InterPro" id="IPR043472">
    <property type="entry name" value="Macro_dom-like"/>
</dbReference>
<gene>
    <name evidence="2" type="ORF">JIN82_00840</name>
</gene>
<evidence type="ECO:0000313" key="3">
    <source>
        <dbReference type="Proteomes" id="UP000624703"/>
    </source>
</evidence>
<dbReference type="AlphaFoldDB" id="A0A8J7MA42"/>
<dbReference type="InterPro" id="IPR002589">
    <property type="entry name" value="Macro_dom"/>
</dbReference>
<evidence type="ECO:0000259" key="1">
    <source>
        <dbReference type="PROSITE" id="PS51154"/>
    </source>
</evidence>
<evidence type="ECO:0000313" key="2">
    <source>
        <dbReference type="EMBL" id="MBK1789692.1"/>
    </source>
</evidence>
<dbReference type="SUPFAM" id="SSF52949">
    <property type="entry name" value="Macro domain-like"/>
    <property type="match status" value="1"/>
</dbReference>
<keyword evidence="3" id="KW-1185">Reference proteome</keyword>
<organism evidence="2 3">
    <name type="scientific">Persicirhabdus sediminis</name>
    <dbReference type="NCBI Taxonomy" id="454144"/>
    <lineage>
        <taxon>Bacteria</taxon>
        <taxon>Pseudomonadati</taxon>
        <taxon>Verrucomicrobiota</taxon>
        <taxon>Verrucomicrobiia</taxon>
        <taxon>Verrucomicrobiales</taxon>
        <taxon>Verrucomicrobiaceae</taxon>
        <taxon>Persicirhabdus</taxon>
    </lineage>
</organism>
<dbReference type="EMBL" id="JAENIM010000008">
    <property type="protein sequence ID" value="MBK1789692.1"/>
    <property type="molecule type" value="Genomic_DNA"/>
</dbReference>
<feature type="domain" description="Macro" evidence="1">
    <location>
        <begin position="1"/>
        <end position="178"/>
    </location>
</feature>
<accession>A0A8J7MA42</accession>
<proteinExistence type="predicted"/>
<reference evidence="2" key="1">
    <citation type="submission" date="2021-01" db="EMBL/GenBank/DDBJ databases">
        <title>Modified the classification status of verrucomicrobia.</title>
        <authorList>
            <person name="Feng X."/>
        </authorList>
    </citation>
    <scope>NUCLEOTIDE SEQUENCE</scope>
    <source>
        <strain evidence="2">_KCTC 22039</strain>
    </source>
</reference>
<dbReference type="Proteomes" id="UP000624703">
    <property type="component" value="Unassembled WGS sequence"/>
</dbReference>
<dbReference type="RefSeq" id="WP_200309735.1">
    <property type="nucleotide sequence ID" value="NZ_JAENIM010000008.1"/>
</dbReference>
<sequence>MKKLILRNNIINIPADALVYSTNVQLMMSGGVGGTLLQLLGSQIQAELRNALDNSALANVGDLFLSPLTDEKWQVIYHCVAADPMYHTEPAIIESLLRKVLQDADKRGFKSILMSALGTGYGDLESSDFLMLLDKVLQLENLSKIQTITICTESESSFEDLRIAARNLNSSWEFEHTY</sequence>
<comment type="caution">
    <text evidence="2">The sequence shown here is derived from an EMBL/GenBank/DDBJ whole genome shotgun (WGS) entry which is preliminary data.</text>
</comment>